<proteinExistence type="predicted"/>
<accession>A0ABS7SEC6</accession>
<dbReference type="InterPro" id="IPR011009">
    <property type="entry name" value="Kinase-like_dom_sf"/>
</dbReference>
<name>A0ABS7SEC6_9MICO</name>
<dbReference type="Proteomes" id="UP000826651">
    <property type="component" value="Unassembled WGS sequence"/>
</dbReference>
<dbReference type="InterPro" id="IPR006748">
    <property type="entry name" value="NH2Glyco/OHUrea_AB-resist_kin"/>
</dbReference>
<reference evidence="1 2" key="1">
    <citation type="submission" date="2021-04" db="EMBL/GenBank/DDBJ databases">
        <title>Ruania sp. nov., isolated from sandy soil of mangrove forest.</title>
        <authorList>
            <person name="Ge X."/>
            <person name="Huang R."/>
            <person name="Liu W."/>
        </authorList>
    </citation>
    <scope>NUCLEOTIDE SEQUENCE [LARGE SCALE GENOMIC DNA]</scope>
    <source>
        <strain evidence="1 2">N2-46</strain>
    </source>
</reference>
<comment type="caution">
    <text evidence="1">The sequence shown here is derived from an EMBL/GenBank/DDBJ whole genome shotgun (WGS) entry which is preliminary data.</text>
</comment>
<dbReference type="GO" id="GO:0016301">
    <property type="term" value="F:kinase activity"/>
    <property type="evidence" value="ECO:0007669"/>
    <property type="project" value="UniProtKB-KW"/>
</dbReference>
<keyword evidence="1" id="KW-0808">Transferase</keyword>
<sequence>MPEPDGVAPAVSSLRSMPRFWNREPPLVQWLDELPRLVAQACTAWGLEPDGGARHGSNALAVPVHRGGEQLILRLAPPGDDVAAEVRALTFWDGRGVVRLFEADVPRRVTLLERLFGEPLDSVPLDEAATVTGDLMRRLAVPAPPDVPRTDEIARHRATEFPGEWDRLGRVVGEEFLRAALAAAEVCGRTEASTAVDGDLHGAQVHRATREPWLLFDPALLRGDACYDLARVLWTRVDEMDDAAAMHRHADRVIAAAGLEAERAQAWIVYRSFDYLLWGLAHGLTEDPPRCVRLLEAFARV</sequence>
<keyword evidence="2" id="KW-1185">Reference proteome</keyword>
<keyword evidence="1" id="KW-0418">Kinase</keyword>
<gene>
    <name evidence="1" type="ORF">KCQ71_19785</name>
</gene>
<dbReference type="SUPFAM" id="SSF56112">
    <property type="entry name" value="Protein kinase-like (PK-like)"/>
    <property type="match status" value="1"/>
</dbReference>
<evidence type="ECO:0000313" key="2">
    <source>
        <dbReference type="Proteomes" id="UP000826651"/>
    </source>
</evidence>
<dbReference type="Pfam" id="PF04655">
    <property type="entry name" value="APH_6_hur"/>
    <property type="match status" value="1"/>
</dbReference>
<evidence type="ECO:0000313" key="1">
    <source>
        <dbReference type="EMBL" id="MBZ2198402.1"/>
    </source>
</evidence>
<organism evidence="1 2">
    <name type="scientific">Occultella gossypii</name>
    <dbReference type="NCBI Taxonomy" id="2800820"/>
    <lineage>
        <taxon>Bacteria</taxon>
        <taxon>Bacillati</taxon>
        <taxon>Actinomycetota</taxon>
        <taxon>Actinomycetes</taxon>
        <taxon>Micrococcales</taxon>
        <taxon>Ruaniaceae</taxon>
        <taxon>Occultella</taxon>
    </lineage>
</organism>
<protein>
    <submittedName>
        <fullName evidence="1">Kinase</fullName>
    </submittedName>
</protein>
<dbReference type="RefSeq" id="WP_223409166.1">
    <property type="nucleotide sequence ID" value="NZ_JAGSHT010000018.1"/>
</dbReference>
<dbReference type="EMBL" id="JAGSHT010000018">
    <property type="protein sequence ID" value="MBZ2198402.1"/>
    <property type="molecule type" value="Genomic_DNA"/>
</dbReference>